<gene>
    <name evidence="1" type="ORF">SKAU_G00016340</name>
</gene>
<comment type="caution">
    <text evidence="1">The sequence shown here is derived from an EMBL/GenBank/DDBJ whole genome shotgun (WGS) entry which is preliminary data.</text>
</comment>
<name>A0A9Q1GC81_SYNKA</name>
<reference evidence="1" key="1">
    <citation type="journal article" date="2023" name="Science">
        <title>Genome structures resolve the early diversification of teleost fishes.</title>
        <authorList>
            <person name="Parey E."/>
            <person name="Louis A."/>
            <person name="Montfort J."/>
            <person name="Bouchez O."/>
            <person name="Roques C."/>
            <person name="Iampietro C."/>
            <person name="Lluch J."/>
            <person name="Castinel A."/>
            <person name="Donnadieu C."/>
            <person name="Desvignes T."/>
            <person name="Floi Bucao C."/>
            <person name="Jouanno E."/>
            <person name="Wen M."/>
            <person name="Mejri S."/>
            <person name="Dirks R."/>
            <person name="Jansen H."/>
            <person name="Henkel C."/>
            <person name="Chen W.J."/>
            <person name="Zahm M."/>
            <person name="Cabau C."/>
            <person name="Klopp C."/>
            <person name="Thompson A.W."/>
            <person name="Robinson-Rechavi M."/>
            <person name="Braasch I."/>
            <person name="Lecointre G."/>
            <person name="Bobe J."/>
            <person name="Postlethwait J.H."/>
            <person name="Berthelot C."/>
            <person name="Roest Crollius H."/>
            <person name="Guiguen Y."/>
        </authorList>
    </citation>
    <scope>NUCLEOTIDE SEQUENCE</scope>
    <source>
        <strain evidence="1">WJC10195</strain>
    </source>
</reference>
<accession>A0A9Q1GC81</accession>
<dbReference type="EMBL" id="JAINUF010000001">
    <property type="protein sequence ID" value="KAJ8380856.1"/>
    <property type="molecule type" value="Genomic_DNA"/>
</dbReference>
<organism evidence="1 2">
    <name type="scientific">Synaphobranchus kaupii</name>
    <name type="common">Kaup's arrowtooth eel</name>
    <dbReference type="NCBI Taxonomy" id="118154"/>
    <lineage>
        <taxon>Eukaryota</taxon>
        <taxon>Metazoa</taxon>
        <taxon>Chordata</taxon>
        <taxon>Craniata</taxon>
        <taxon>Vertebrata</taxon>
        <taxon>Euteleostomi</taxon>
        <taxon>Actinopterygii</taxon>
        <taxon>Neopterygii</taxon>
        <taxon>Teleostei</taxon>
        <taxon>Anguilliformes</taxon>
        <taxon>Synaphobranchidae</taxon>
        <taxon>Synaphobranchus</taxon>
    </lineage>
</organism>
<proteinExistence type="predicted"/>
<evidence type="ECO:0000313" key="1">
    <source>
        <dbReference type="EMBL" id="KAJ8380856.1"/>
    </source>
</evidence>
<evidence type="ECO:0000313" key="2">
    <source>
        <dbReference type="Proteomes" id="UP001152622"/>
    </source>
</evidence>
<dbReference type="AlphaFoldDB" id="A0A9Q1GC81"/>
<dbReference type="Proteomes" id="UP001152622">
    <property type="component" value="Chromosome 1"/>
</dbReference>
<protein>
    <submittedName>
        <fullName evidence="1">Uncharacterized protein</fullName>
    </submittedName>
</protein>
<keyword evidence="2" id="KW-1185">Reference proteome</keyword>
<sequence>MGLLPIWAWTFTSPPASREECIRDAKEKRFWPLSGCRRGGSQRSPPAGGSHAICHSPAARSAFTSRMCRTLHAFALPPGACCPISVVTALQTSRSARELNQRALASSLALTGGHNRSGDFTAATGCAERMWLLSLFTALATQHYSITTSGRGKKGWGRETIQGGASMFWQSPRGLSSDGVLLLAEVVTVYDKRGLTPLLRMQDAVIVWPIPPRTPGEADRLWL</sequence>